<name>A0ABN8U835_9BACL</name>
<sequence>MWAPGLASIIARAALREGIAAISLRLGGRRTLRLLPLVFLLPVAVGLAAYGCAWFTGLAQFASPDTYITAPPIVKFILFLMVNMTAGTLYGLGGSVGEEMGWRGYMLTRLIDAGLPRPIRLFLC</sequence>
<keyword evidence="1" id="KW-0812">Transmembrane</keyword>
<evidence type="ECO:0000313" key="3">
    <source>
        <dbReference type="Proteomes" id="UP001154322"/>
    </source>
</evidence>
<organism evidence="2 3">
    <name type="scientific">Paenibacillus melissococcoides</name>
    <dbReference type="NCBI Taxonomy" id="2912268"/>
    <lineage>
        <taxon>Bacteria</taxon>
        <taxon>Bacillati</taxon>
        <taxon>Bacillota</taxon>
        <taxon>Bacilli</taxon>
        <taxon>Bacillales</taxon>
        <taxon>Paenibacillaceae</taxon>
        <taxon>Paenibacillus</taxon>
    </lineage>
</organism>
<keyword evidence="1" id="KW-1133">Transmembrane helix</keyword>
<feature type="transmembrane region" description="Helical" evidence="1">
    <location>
        <begin position="76"/>
        <end position="96"/>
    </location>
</feature>
<dbReference type="EMBL" id="CALYLO010000006">
    <property type="protein sequence ID" value="CAH8247219.1"/>
    <property type="molecule type" value="Genomic_DNA"/>
</dbReference>
<proteinExistence type="predicted"/>
<reference evidence="2" key="1">
    <citation type="submission" date="2022-06" db="EMBL/GenBank/DDBJ databases">
        <authorList>
            <person name="Dietemann V."/>
            <person name="Ory F."/>
            <person name="Dainat B."/>
            <person name="Oberhansli S."/>
        </authorList>
    </citation>
    <scope>NUCLEOTIDE SEQUENCE</scope>
    <source>
        <strain evidence="2">Ena-SAMPLE-TAB-26-04-2022-14:26:32:270-5432</strain>
    </source>
</reference>
<gene>
    <name evidence="2" type="ORF">WJ0W_004453</name>
</gene>
<evidence type="ECO:0000256" key="1">
    <source>
        <dbReference type="SAM" id="Phobius"/>
    </source>
</evidence>
<feature type="transmembrane region" description="Helical" evidence="1">
    <location>
        <begin position="34"/>
        <end position="56"/>
    </location>
</feature>
<protein>
    <submittedName>
        <fullName evidence="2">Uncharacterized protein</fullName>
    </submittedName>
</protein>
<keyword evidence="3" id="KW-1185">Reference proteome</keyword>
<evidence type="ECO:0000313" key="2">
    <source>
        <dbReference type="EMBL" id="CAH8247219.1"/>
    </source>
</evidence>
<comment type="caution">
    <text evidence="2">The sequence shown here is derived from an EMBL/GenBank/DDBJ whole genome shotgun (WGS) entry which is preliminary data.</text>
</comment>
<dbReference type="Proteomes" id="UP001154322">
    <property type="component" value="Unassembled WGS sequence"/>
</dbReference>
<accession>A0ABN8U835</accession>
<keyword evidence="1" id="KW-0472">Membrane</keyword>